<dbReference type="EMBL" id="QPKV01000004">
    <property type="protein sequence ID" value="RDC56574.1"/>
    <property type="molecule type" value="Genomic_DNA"/>
</dbReference>
<feature type="chain" id="PRO_5016579681" description="Gliding motility-associated C-terminal domain-containing protein" evidence="1">
    <location>
        <begin position="23"/>
        <end position="636"/>
    </location>
</feature>
<protein>
    <recommendedName>
        <fullName evidence="4">Gliding motility-associated C-terminal domain-containing protein</fullName>
    </recommendedName>
</protein>
<dbReference type="NCBIfam" id="TIGR04131">
    <property type="entry name" value="Bac_Flav_CTERM"/>
    <property type="match status" value="1"/>
</dbReference>
<proteinExistence type="predicted"/>
<comment type="caution">
    <text evidence="2">The sequence shown here is derived from an EMBL/GenBank/DDBJ whole genome shotgun (WGS) entry which is preliminary data.</text>
</comment>
<name>A0A369PVP2_9SPHI</name>
<accession>A0A369PVP2</accession>
<gene>
    <name evidence="2" type="ORF">DU508_13430</name>
</gene>
<evidence type="ECO:0000313" key="3">
    <source>
        <dbReference type="Proteomes" id="UP000253961"/>
    </source>
</evidence>
<evidence type="ECO:0000313" key="2">
    <source>
        <dbReference type="EMBL" id="RDC56574.1"/>
    </source>
</evidence>
<dbReference type="AlphaFoldDB" id="A0A369PVP2"/>
<organism evidence="2 3">
    <name type="scientific">Pedobacter chinensis</name>
    <dbReference type="NCBI Taxonomy" id="2282421"/>
    <lineage>
        <taxon>Bacteria</taxon>
        <taxon>Pseudomonadati</taxon>
        <taxon>Bacteroidota</taxon>
        <taxon>Sphingobacteriia</taxon>
        <taxon>Sphingobacteriales</taxon>
        <taxon>Sphingobacteriaceae</taxon>
        <taxon>Pedobacter</taxon>
    </lineage>
</organism>
<dbReference type="Pfam" id="PF13585">
    <property type="entry name" value="CHU_C"/>
    <property type="match status" value="1"/>
</dbReference>
<dbReference type="Gene3D" id="2.60.40.10">
    <property type="entry name" value="Immunoglobulins"/>
    <property type="match status" value="1"/>
</dbReference>
<feature type="signal peptide" evidence="1">
    <location>
        <begin position="1"/>
        <end position="22"/>
    </location>
</feature>
<reference evidence="2 3" key="1">
    <citation type="submission" date="2018-07" db="EMBL/GenBank/DDBJ databases">
        <title>Pedobacter sp. nov., isolated from soil.</title>
        <authorList>
            <person name="Zhou L.Y."/>
            <person name="Du Z.J."/>
        </authorList>
    </citation>
    <scope>NUCLEOTIDE SEQUENCE [LARGE SCALE GENOMIC DNA]</scope>
    <source>
        <strain evidence="2 3">JDX94</strain>
    </source>
</reference>
<evidence type="ECO:0008006" key="4">
    <source>
        <dbReference type="Google" id="ProtNLM"/>
    </source>
</evidence>
<dbReference type="OrthoDB" id="1652165at2"/>
<keyword evidence="3" id="KW-1185">Reference proteome</keyword>
<dbReference type="InterPro" id="IPR013783">
    <property type="entry name" value="Ig-like_fold"/>
</dbReference>
<evidence type="ECO:0000256" key="1">
    <source>
        <dbReference type="SAM" id="SignalP"/>
    </source>
</evidence>
<sequence length="636" mass="68752">MRNPFKLLLLLFLSFYSGNLIAQQCAGALGDPVINFDFGSGTANFGQSLGSITNYNFVTGTPNDGEYTIAKNTFGMHNEQRGWHQITNHTPNDPSGYMMIVNASTNPGIFYQATLPPLCSGTTYEFAAWIMNILNYSGIKPNITFQIETKSGQILKAYSTQDIPETTTPTWIRYSTTFTTGNETDLVLKIINSGRGGTGNDIALDDITFRACGPIITQKINDSDVTNTSLCEGQSGSYILQATVSNNVYTNPKYQWQTNSGTGWTDVSGETNTTYTATFINAQKGIYQYRLVAAEAQNINSVICRVASAPITINVNAYPVAVAENFGPVCIGQTIQLNASGGTSYSWLGPNFSSTEKSPIITNATKAMAGDYVVTVTGNGCSSTATTTLTVLDPIVVTTNISETTICEGSAITLSASGGSNYQWTPATGLSDPKSPNPIASPTETTVYRVSVSNGGCTNFADIKVNVIKNAVANAGMDEKILAGQSIKLNGKVSGDYEYFYWTPSNYLNDPTSLTPTATPPTDITYTLHAVTKLGCITGTDDVFIKVYPKIVIPNTFSPNGDAINDTWNIPAAYAFPNPIVKIFNRNGQLVYQSTGTFKPWDGKLNGKDLPPAVYYYSVYFNEDFEIFTGWINLIR</sequence>
<dbReference type="Gene3D" id="2.60.120.260">
    <property type="entry name" value="Galactose-binding domain-like"/>
    <property type="match status" value="1"/>
</dbReference>
<dbReference type="InterPro" id="IPR026341">
    <property type="entry name" value="T9SS_type_B"/>
</dbReference>
<dbReference type="Proteomes" id="UP000253961">
    <property type="component" value="Unassembled WGS sequence"/>
</dbReference>
<dbReference type="RefSeq" id="WP_115403292.1">
    <property type="nucleotide sequence ID" value="NZ_QPKV01000004.1"/>
</dbReference>
<keyword evidence="1" id="KW-0732">Signal</keyword>